<reference evidence="1 2" key="1">
    <citation type="submission" date="2020-08" db="EMBL/GenBank/DDBJ databases">
        <title>Genomic Encyclopedia of Type Strains, Phase IV (KMG-IV): sequencing the most valuable type-strain genomes for metagenomic binning, comparative biology and taxonomic classification.</title>
        <authorList>
            <person name="Goeker M."/>
        </authorList>
    </citation>
    <scope>NUCLEOTIDE SEQUENCE [LARGE SCALE GENOMIC DNA]</scope>
    <source>
        <strain evidence="1 2">DSM 23240</strain>
    </source>
</reference>
<keyword evidence="2" id="KW-1185">Reference proteome</keyword>
<gene>
    <name evidence="1" type="ORF">HNR39_004150</name>
</gene>
<evidence type="ECO:0000313" key="2">
    <source>
        <dbReference type="Proteomes" id="UP000571084"/>
    </source>
</evidence>
<dbReference type="EMBL" id="JACHHQ010000012">
    <property type="protein sequence ID" value="MBB5202286.1"/>
    <property type="molecule type" value="Genomic_DNA"/>
</dbReference>
<dbReference type="AlphaFoldDB" id="A0A840RZK5"/>
<protein>
    <submittedName>
        <fullName evidence="1">Uncharacterized protein</fullName>
    </submittedName>
</protein>
<accession>A0A840RZK5</accession>
<name>A0A840RZK5_9BURK</name>
<sequence length="72" mass="7305">MTHKNLAVLNASETDAVGGGYTNFANALSNVTNTLNSGGLEAEASLVTKTVDTIVTIAPIVNTPISLTGKTT</sequence>
<comment type="caution">
    <text evidence="1">The sequence shown here is derived from an EMBL/GenBank/DDBJ whole genome shotgun (WGS) entry which is preliminary data.</text>
</comment>
<proteinExistence type="predicted"/>
<evidence type="ECO:0000313" key="1">
    <source>
        <dbReference type="EMBL" id="MBB5202286.1"/>
    </source>
</evidence>
<dbReference type="RefSeq" id="WP_168056439.1">
    <property type="nucleotide sequence ID" value="NZ_JAAOZT010000009.1"/>
</dbReference>
<dbReference type="Proteomes" id="UP000571084">
    <property type="component" value="Unassembled WGS sequence"/>
</dbReference>
<organism evidence="1 2">
    <name type="scientific">Glaciimonas immobilis</name>
    <dbReference type="NCBI Taxonomy" id="728004"/>
    <lineage>
        <taxon>Bacteria</taxon>
        <taxon>Pseudomonadati</taxon>
        <taxon>Pseudomonadota</taxon>
        <taxon>Betaproteobacteria</taxon>
        <taxon>Burkholderiales</taxon>
        <taxon>Oxalobacteraceae</taxon>
        <taxon>Glaciimonas</taxon>
    </lineage>
</organism>